<dbReference type="InterPro" id="IPR014014">
    <property type="entry name" value="RNA_helicase_DEAD_Q_motif"/>
</dbReference>
<dbReference type="Pfam" id="PF00270">
    <property type="entry name" value="DEAD"/>
    <property type="match status" value="1"/>
</dbReference>
<name>A0A2S9Y846_9BACT</name>
<dbReference type="InterPro" id="IPR044742">
    <property type="entry name" value="DEAD/DEAH_RhlB"/>
</dbReference>
<dbReference type="GO" id="GO:0005829">
    <property type="term" value="C:cytosol"/>
    <property type="evidence" value="ECO:0007669"/>
    <property type="project" value="TreeGrafter"/>
</dbReference>
<feature type="compositionally biased region" description="Gly residues" evidence="11">
    <location>
        <begin position="406"/>
        <end position="416"/>
    </location>
</feature>
<dbReference type="Gene3D" id="3.40.50.300">
    <property type="entry name" value="P-loop containing nucleotide triphosphate hydrolases"/>
    <property type="match status" value="2"/>
</dbReference>
<feature type="domain" description="DEAD-box RNA helicase Q" evidence="14">
    <location>
        <begin position="14"/>
        <end position="42"/>
    </location>
</feature>
<dbReference type="PANTHER" id="PTHR47959">
    <property type="entry name" value="ATP-DEPENDENT RNA HELICASE RHLE-RELATED"/>
    <property type="match status" value="1"/>
</dbReference>
<keyword evidence="4 15" id="KW-0378">Hydrolase</keyword>
<keyword evidence="6" id="KW-0067">ATP-binding</keyword>
<dbReference type="EMBL" id="PVNL01000117">
    <property type="protein sequence ID" value="PRQ01277.1"/>
    <property type="molecule type" value="Genomic_DNA"/>
</dbReference>
<evidence type="ECO:0000256" key="9">
    <source>
        <dbReference type="ARBA" id="ARBA00074363"/>
    </source>
</evidence>
<dbReference type="InterPro" id="IPR050079">
    <property type="entry name" value="DEAD_box_RNA_helicase"/>
</dbReference>
<evidence type="ECO:0000259" key="12">
    <source>
        <dbReference type="PROSITE" id="PS51192"/>
    </source>
</evidence>
<dbReference type="GO" id="GO:0003724">
    <property type="term" value="F:RNA helicase activity"/>
    <property type="evidence" value="ECO:0007669"/>
    <property type="project" value="UniProtKB-EC"/>
</dbReference>
<keyword evidence="5 15" id="KW-0347">Helicase</keyword>
<evidence type="ECO:0000256" key="10">
    <source>
        <dbReference type="PROSITE-ProRule" id="PRU00552"/>
    </source>
</evidence>
<evidence type="ECO:0000256" key="11">
    <source>
        <dbReference type="SAM" id="MobiDB-lite"/>
    </source>
</evidence>
<evidence type="ECO:0000259" key="13">
    <source>
        <dbReference type="PROSITE" id="PS51194"/>
    </source>
</evidence>
<evidence type="ECO:0000256" key="5">
    <source>
        <dbReference type="ARBA" id="ARBA00022806"/>
    </source>
</evidence>
<evidence type="ECO:0000256" key="8">
    <source>
        <dbReference type="ARBA" id="ARBA00047984"/>
    </source>
</evidence>
<evidence type="ECO:0000313" key="15">
    <source>
        <dbReference type="EMBL" id="PRQ01277.1"/>
    </source>
</evidence>
<feature type="short sequence motif" description="Q motif" evidence="10">
    <location>
        <begin position="14"/>
        <end position="42"/>
    </location>
</feature>
<dbReference type="InterPro" id="IPR027417">
    <property type="entry name" value="P-loop_NTPase"/>
</dbReference>
<dbReference type="GO" id="GO:0016887">
    <property type="term" value="F:ATP hydrolysis activity"/>
    <property type="evidence" value="ECO:0007669"/>
    <property type="project" value="RHEA"/>
</dbReference>
<dbReference type="GO" id="GO:0009266">
    <property type="term" value="P:response to temperature stimulus"/>
    <property type="evidence" value="ECO:0007669"/>
    <property type="project" value="UniProtKB-ARBA"/>
</dbReference>
<dbReference type="GO" id="GO:0042255">
    <property type="term" value="P:ribosome assembly"/>
    <property type="evidence" value="ECO:0007669"/>
    <property type="project" value="UniProtKB-ARBA"/>
</dbReference>
<gene>
    <name evidence="15" type="primary">rhlE</name>
    <name evidence="15" type="ORF">ENSA7_58820</name>
</gene>
<comment type="catalytic activity">
    <reaction evidence="8">
        <text>ATP + H2O = ADP + phosphate + H(+)</text>
        <dbReference type="Rhea" id="RHEA:13065"/>
        <dbReference type="ChEBI" id="CHEBI:15377"/>
        <dbReference type="ChEBI" id="CHEBI:15378"/>
        <dbReference type="ChEBI" id="CHEBI:30616"/>
        <dbReference type="ChEBI" id="CHEBI:43474"/>
        <dbReference type="ChEBI" id="CHEBI:456216"/>
        <dbReference type="EC" id="3.6.4.13"/>
    </reaction>
</comment>
<dbReference type="InterPro" id="IPR014001">
    <property type="entry name" value="Helicase_ATP-bd"/>
</dbReference>
<dbReference type="PROSITE" id="PS51194">
    <property type="entry name" value="HELICASE_CTER"/>
    <property type="match status" value="1"/>
</dbReference>
<evidence type="ECO:0000313" key="16">
    <source>
        <dbReference type="Proteomes" id="UP000238823"/>
    </source>
</evidence>
<comment type="similarity">
    <text evidence="7">Belongs to the DEAD box helicase family.</text>
</comment>
<evidence type="ECO:0000256" key="7">
    <source>
        <dbReference type="ARBA" id="ARBA00038437"/>
    </source>
</evidence>
<feature type="domain" description="Helicase ATP-binding" evidence="12">
    <location>
        <begin position="45"/>
        <end position="218"/>
    </location>
</feature>
<evidence type="ECO:0000256" key="3">
    <source>
        <dbReference type="ARBA" id="ARBA00022741"/>
    </source>
</evidence>
<dbReference type="PROSITE" id="PS51192">
    <property type="entry name" value="HELICASE_ATP_BIND_1"/>
    <property type="match status" value="1"/>
</dbReference>
<dbReference type="Proteomes" id="UP000238823">
    <property type="component" value="Unassembled WGS sequence"/>
</dbReference>
<keyword evidence="2" id="KW-0963">Cytoplasm</keyword>
<keyword evidence="3" id="KW-0547">Nucleotide-binding</keyword>
<feature type="domain" description="Helicase C-terminal" evidence="13">
    <location>
        <begin position="228"/>
        <end position="389"/>
    </location>
</feature>
<proteinExistence type="inferred from homology"/>
<dbReference type="SMART" id="SM00487">
    <property type="entry name" value="DEXDc"/>
    <property type="match status" value="1"/>
</dbReference>
<feature type="region of interest" description="Disordered" evidence="11">
    <location>
        <begin position="384"/>
        <end position="443"/>
    </location>
</feature>
<evidence type="ECO:0000256" key="4">
    <source>
        <dbReference type="ARBA" id="ARBA00022801"/>
    </source>
</evidence>
<dbReference type="SUPFAM" id="SSF52540">
    <property type="entry name" value="P-loop containing nucleoside triphosphate hydrolases"/>
    <property type="match status" value="1"/>
</dbReference>
<dbReference type="PANTHER" id="PTHR47959:SF13">
    <property type="entry name" value="ATP-DEPENDENT RNA HELICASE RHLE"/>
    <property type="match status" value="1"/>
</dbReference>
<organism evidence="15 16">
    <name type="scientific">Enhygromyxa salina</name>
    <dbReference type="NCBI Taxonomy" id="215803"/>
    <lineage>
        <taxon>Bacteria</taxon>
        <taxon>Pseudomonadati</taxon>
        <taxon>Myxococcota</taxon>
        <taxon>Polyangia</taxon>
        <taxon>Nannocystales</taxon>
        <taxon>Nannocystaceae</taxon>
        <taxon>Enhygromyxa</taxon>
    </lineage>
</organism>
<dbReference type="AlphaFoldDB" id="A0A2S9Y846"/>
<dbReference type="FunFam" id="3.40.50.300:FF:000108">
    <property type="entry name" value="ATP-dependent RNA helicase RhlE"/>
    <property type="match status" value="1"/>
</dbReference>
<sequence length="443" mass="48649">MLARSRYSWDLPPVSFEQLGLVPSLLRAVRESGYDQPTPIQTQAIPPALARRDILGCAQTGTGKTAAFALPILQHLDRTAGDEPVLRALIVTPTRELAAQIGESLSTYGEHLELWHSVVFGGVNDKPQIRELRKGVDALVATPGRLLDLMNRGEINLGKIEIFVLDEADQMLDMGFLPDIRRIVAKLPRERQTLFFSATMPASIRELAGTLLRDPLEVAVARVSEPADVEQHLYFVDKNDKRRLLVDLMNRDRQVSRSLVFSRTKHGANRIVKYLIDAGVGAAAIHGNKSQGARTRALDSFRNGELRVLVATDIAARGLDIDEVSHVINFDLPNVPETYVHRIGRTARAGATGIALSFCDLEERAFLVDIERLLRKHIPRVEQHDYLPTQAPPQATDLASKSGHRPSGGGGGGGKGPSRSQPRRGKRSGQRAPGRRGNNSSRS</sequence>
<comment type="caution">
    <text evidence="15">The sequence shown here is derived from an EMBL/GenBank/DDBJ whole genome shotgun (WGS) entry which is preliminary data.</text>
</comment>
<dbReference type="CDD" id="cd00268">
    <property type="entry name" value="DEADc"/>
    <property type="match status" value="1"/>
</dbReference>
<dbReference type="GO" id="GO:0003676">
    <property type="term" value="F:nucleic acid binding"/>
    <property type="evidence" value="ECO:0007669"/>
    <property type="project" value="InterPro"/>
</dbReference>
<dbReference type="Pfam" id="PF00271">
    <property type="entry name" value="Helicase_C"/>
    <property type="match status" value="1"/>
</dbReference>
<dbReference type="GO" id="GO:0005524">
    <property type="term" value="F:ATP binding"/>
    <property type="evidence" value="ECO:0007669"/>
    <property type="project" value="UniProtKB-KW"/>
</dbReference>
<dbReference type="InterPro" id="IPR001650">
    <property type="entry name" value="Helicase_C-like"/>
</dbReference>
<protein>
    <recommendedName>
        <fullName evidence="9">DEAD-box ATP-dependent RNA helicase RhpA</fullName>
        <ecNumber evidence="1">3.6.4.13</ecNumber>
    </recommendedName>
</protein>
<evidence type="ECO:0000256" key="1">
    <source>
        <dbReference type="ARBA" id="ARBA00012552"/>
    </source>
</evidence>
<dbReference type="PROSITE" id="PS51195">
    <property type="entry name" value="Q_MOTIF"/>
    <property type="match status" value="1"/>
</dbReference>
<dbReference type="InterPro" id="IPR011545">
    <property type="entry name" value="DEAD/DEAH_box_helicase_dom"/>
</dbReference>
<reference evidence="15 16" key="1">
    <citation type="submission" date="2018-03" db="EMBL/GenBank/DDBJ databases">
        <title>Draft Genome Sequences of the Obligatory Marine Myxobacteria Enhygromyxa salina SWB007.</title>
        <authorList>
            <person name="Poehlein A."/>
            <person name="Moghaddam J.A."/>
            <person name="Harms H."/>
            <person name="Alanjari M."/>
            <person name="Koenig G.M."/>
            <person name="Daniel R."/>
            <person name="Schaeberle T.F."/>
        </authorList>
    </citation>
    <scope>NUCLEOTIDE SEQUENCE [LARGE SCALE GENOMIC DNA]</scope>
    <source>
        <strain evidence="15 16">SWB007</strain>
    </source>
</reference>
<accession>A0A2S9Y846</accession>
<dbReference type="SMART" id="SM00490">
    <property type="entry name" value="HELICc"/>
    <property type="match status" value="1"/>
</dbReference>
<dbReference type="EC" id="3.6.4.13" evidence="1"/>
<evidence type="ECO:0000256" key="2">
    <source>
        <dbReference type="ARBA" id="ARBA00022490"/>
    </source>
</evidence>
<evidence type="ECO:0000259" key="14">
    <source>
        <dbReference type="PROSITE" id="PS51195"/>
    </source>
</evidence>
<evidence type="ECO:0000256" key="6">
    <source>
        <dbReference type="ARBA" id="ARBA00022840"/>
    </source>
</evidence>
<dbReference type="CDD" id="cd18787">
    <property type="entry name" value="SF2_C_DEAD"/>
    <property type="match status" value="1"/>
</dbReference>